<evidence type="ECO:0000256" key="5">
    <source>
        <dbReference type="ARBA" id="ARBA00012452"/>
    </source>
</evidence>
<dbReference type="PANTHER" id="PTHR11571:SF222">
    <property type="entry name" value="GLUTATHIONE TRANSFERASE"/>
    <property type="match status" value="1"/>
</dbReference>
<name>A0A7J7J8C0_BUGNE</name>
<evidence type="ECO:0000313" key="11">
    <source>
        <dbReference type="Proteomes" id="UP000593567"/>
    </source>
</evidence>
<evidence type="ECO:0000256" key="1">
    <source>
        <dbReference type="ARBA" id="ARBA00002446"/>
    </source>
</evidence>
<sequence>MDGDVKMTETSAIFAYLGRKHNLCGSTEEARIRNDMIYSVTTSNRSAFVFMCYNKEHEKMKGPFLESLGGRLEQYSQSLGKRDFFGGSELVYADFCVYDLLDIWNQFEPGCVEKHENLKAYLARIEAIPSIKKFLESEAGMKKGPFNNKIAQWGNQTL</sequence>
<dbReference type="GO" id="GO:0004364">
    <property type="term" value="F:glutathione transferase activity"/>
    <property type="evidence" value="ECO:0007669"/>
    <property type="project" value="UniProtKB-EC"/>
</dbReference>
<keyword evidence="11" id="KW-1185">Reference proteome</keyword>
<evidence type="ECO:0000256" key="3">
    <source>
        <dbReference type="ARBA" id="ARBA00005861"/>
    </source>
</evidence>
<proteinExistence type="inferred from homology"/>
<dbReference type="InterPro" id="IPR040079">
    <property type="entry name" value="Glutathione_S-Trfase"/>
</dbReference>
<dbReference type="EC" id="2.5.1.18" evidence="5"/>
<dbReference type="InterPro" id="IPR010987">
    <property type="entry name" value="Glutathione-S-Trfase_C-like"/>
</dbReference>
<accession>A0A7J7J8C0</accession>
<dbReference type="InterPro" id="IPR004045">
    <property type="entry name" value="Glutathione_S-Trfase_N"/>
</dbReference>
<feature type="domain" description="GST N-terminal" evidence="8">
    <location>
        <begin position="1"/>
        <end position="25"/>
    </location>
</feature>
<protein>
    <recommendedName>
        <fullName evidence="5">glutathione transferase</fullName>
        <ecNumber evidence="5">2.5.1.18</ecNumber>
    </recommendedName>
</protein>
<dbReference type="InterPro" id="IPR004046">
    <property type="entry name" value="GST_C"/>
</dbReference>
<dbReference type="SUPFAM" id="SSF47616">
    <property type="entry name" value="GST C-terminal domain-like"/>
    <property type="match status" value="1"/>
</dbReference>
<evidence type="ECO:0000256" key="4">
    <source>
        <dbReference type="ARBA" id="ARBA00011738"/>
    </source>
</evidence>
<comment type="function">
    <text evidence="2">Conjugation of reduced glutathione to a wide number of exogenous and endogenous hydrophobic electrophiles.</text>
</comment>
<dbReference type="AlphaFoldDB" id="A0A7J7J8C0"/>
<dbReference type="EMBL" id="VXIV02002846">
    <property type="protein sequence ID" value="KAF6022470.1"/>
    <property type="molecule type" value="Genomic_DNA"/>
</dbReference>
<evidence type="ECO:0000256" key="6">
    <source>
        <dbReference type="ARBA" id="ARBA00022679"/>
    </source>
</evidence>
<keyword evidence="6" id="KW-0808">Transferase</keyword>
<evidence type="ECO:0000259" key="9">
    <source>
        <dbReference type="PROSITE" id="PS50405"/>
    </source>
</evidence>
<evidence type="ECO:0000256" key="2">
    <source>
        <dbReference type="ARBA" id="ARBA00003701"/>
    </source>
</evidence>
<evidence type="ECO:0000259" key="8">
    <source>
        <dbReference type="PROSITE" id="PS50404"/>
    </source>
</evidence>
<dbReference type="InterPro" id="IPR036282">
    <property type="entry name" value="Glutathione-S-Trfase_C_sf"/>
</dbReference>
<evidence type="ECO:0000256" key="7">
    <source>
        <dbReference type="ARBA" id="ARBA00047960"/>
    </source>
</evidence>
<comment type="similarity">
    <text evidence="3">Belongs to the GST superfamily. Mu family.</text>
</comment>
<dbReference type="Gene3D" id="1.20.1050.130">
    <property type="match status" value="1"/>
</dbReference>
<dbReference type="PANTHER" id="PTHR11571">
    <property type="entry name" value="GLUTATHIONE S-TRANSFERASE"/>
    <property type="match status" value="1"/>
</dbReference>
<comment type="subunit">
    <text evidence="4">Homodimer.</text>
</comment>
<feature type="domain" description="GST C-terminal" evidence="9">
    <location>
        <begin position="27"/>
        <end position="146"/>
    </location>
</feature>
<dbReference type="InterPro" id="IPR050213">
    <property type="entry name" value="GST_superfamily"/>
</dbReference>
<organism evidence="10 11">
    <name type="scientific">Bugula neritina</name>
    <name type="common">Brown bryozoan</name>
    <name type="synonym">Sertularia neritina</name>
    <dbReference type="NCBI Taxonomy" id="10212"/>
    <lineage>
        <taxon>Eukaryota</taxon>
        <taxon>Metazoa</taxon>
        <taxon>Spiralia</taxon>
        <taxon>Lophotrochozoa</taxon>
        <taxon>Bryozoa</taxon>
        <taxon>Gymnolaemata</taxon>
        <taxon>Cheilostomatida</taxon>
        <taxon>Flustrina</taxon>
        <taxon>Buguloidea</taxon>
        <taxon>Bugulidae</taxon>
        <taxon>Bugula</taxon>
    </lineage>
</organism>
<gene>
    <name evidence="10" type="ORF">EB796_019213</name>
</gene>
<comment type="catalytic activity">
    <reaction evidence="7">
        <text>RX + glutathione = an S-substituted glutathione + a halide anion + H(+)</text>
        <dbReference type="Rhea" id="RHEA:16437"/>
        <dbReference type="ChEBI" id="CHEBI:15378"/>
        <dbReference type="ChEBI" id="CHEBI:16042"/>
        <dbReference type="ChEBI" id="CHEBI:17792"/>
        <dbReference type="ChEBI" id="CHEBI:57925"/>
        <dbReference type="ChEBI" id="CHEBI:90779"/>
        <dbReference type="EC" id="2.5.1.18"/>
    </reaction>
</comment>
<dbReference type="GO" id="GO:0006749">
    <property type="term" value="P:glutathione metabolic process"/>
    <property type="evidence" value="ECO:0007669"/>
    <property type="project" value="TreeGrafter"/>
</dbReference>
<dbReference type="OrthoDB" id="4951845at2759"/>
<comment type="function">
    <text evidence="1">GST isoenzymes appear to play a central role in the parasite detoxification system. Other functions are also suspected including a role in increasing the solubility of haematin in the parasite gut.</text>
</comment>
<reference evidence="10" key="1">
    <citation type="submission" date="2020-06" db="EMBL/GenBank/DDBJ databases">
        <title>Draft genome of Bugula neritina, a colonial animal packing powerful symbionts and potential medicines.</title>
        <authorList>
            <person name="Rayko M."/>
        </authorList>
    </citation>
    <scope>NUCLEOTIDE SEQUENCE [LARGE SCALE GENOMIC DNA]</scope>
    <source>
        <strain evidence="10">Kwan_BN1</strain>
    </source>
</reference>
<dbReference type="PROSITE" id="PS50404">
    <property type="entry name" value="GST_NTER"/>
    <property type="match status" value="1"/>
</dbReference>
<dbReference type="Proteomes" id="UP000593567">
    <property type="component" value="Unassembled WGS sequence"/>
</dbReference>
<dbReference type="SFLD" id="SFLDS00019">
    <property type="entry name" value="Glutathione_Transferase_(cytos"/>
    <property type="match status" value="1"/>
</dbReference>
<comment type="caution">
    <text evidence="10">The sequence shown here is derived from an EMBL/GenBank/DDBJ whole genome shotgun (WGS) entry which is preliminary data.</text>
</comment>
<evidence type="ECO:0000313" key="10">
    <source>
        <dbReference type="EMBL" id="KAF6022470.1"/>
    </source>
</evidence>
<dbReference type="PROSITE" id="PS50405">
    <property type="entry name" value="GST_CTER"/>
    <property type="match status" value="1"/>
</dbReference>
<dbReference type="Pfam" id="PF14497">
    <property type="entry name" value="GST_C_3"/>
    <property type="match status" value="1"/>
</dbReference>
<dbReference type="FunFam" id="1.20.1050.10:FF:000003">
    <property type="entry name" value="Glutathione S-transferase 2"/>
    <property type="match status" value="1"/>
</dbReference>